<dbReference type="EMBL" id="KZ308221">
    <property type="protein sequence ID" value="KAG8225016.1"/>
    <property type="molecule type" value="Genomic_DNA"/>
</dbReference>
<evidence type="ECO:0000256" key="1">
    <source>
        <dbReference type="ARBA" id="ARBA00022723"/>
    </source>
</evidence>
<evidence type="ECO:0000259" key="5">
    <source>
        <dbReference type="SMART" id="SM00249"/>
    </source>
</evidence>
<keyword evidence="3" id="KW-0862">Zinc</keyword>
<evidence type="ECO:0000313" key="6">
    <source>
        <dbReference type="EMBL" id="KAG8225016.1"/>
    </source>
</evidence>
<dbReference type="SUPFAM" id="SSF52540">
    <property type="entry name" value="P-loop containing nucleoside triphosphate hydrolases"/>
    <property type="match status" value="1"/>
</dbReference>
<dbReference type="InterPro" id="IPR001965">
    <property type="entry name" value="Znf_PHD"/>
</dbReference>
<evidence type="ECO:0000256" key="3">
    <source>
        <dbReference type="ARBA" id="ARBA00022833"/>
    </source>
</evidence>
<reference evidence="6" key="2">
    <citation type="submission" date="2017-10" db="EMBL/GenBank/DDBJ databases">
        <title>Ladona fulva Genome sequencing and assembly.</title>
        <authorList>
            <person name="Murali S."/>
            <person name="Richards S."/>
            <person name="Bandaranaike D."/>
            <person name="Bellair M."/>
            <person name="Blankenburg K."/>
            <person name="Chao H."/>
            <person name="Dinh H."/>
            <person name="Doddapaneni H."/>
            <person name="Dugan-Rocha S."/>
            <person name="Elkadiri S."/>
            <person name="Gnanaolivu R."/>
            <person name="Hernandez B."/>
            <person name="Skinner E."/>
            <person name="Javaid M."/>
            <person name="Lee S."/>
            <person name="Li M."/>
            <person name="Ming W."/>
            <person name="Munidasa M."/>
            <person name="Muniz J."/>
            <person name="Nguyen L."/>
            <person name="Hughes D."/>
            <person name="Osuji N."/>
            <person name="Pu L.-L."/>
            <person name="Puazo M."/>
            <person name="Qu C."/>
            <person name="Quiroz J."/>
            <person name="Raj R."/>
            <person name="Weissenberger G."/>
            <person name="Xin Y."/>
            <person name="Zou X."/>
            <person name="Han Y."/>
            <person name="Worley K."/>
            <person name="Muzny D."/>
            <person name="Gibbs R."/>
        </authorList>
    </citation>
    <scope>NUCLEOTIDE SEQUENCE</scope>
    <source>
        <strain evidence="6">Sampled in the wild</strain>
    </source>
</reference>
<proteinExistence type="predicted"/>
<dbReference type="InterPro" id="IPR019786">
    <property type="entry name" value="Zinc_finger_PHD-type_CS"/>
</dbReference>
<sequence>MPKDKAKTSARVGGANKEVINIKNGMQQVVETQHEVKSPGDLVLQEEVIVQDEVVQEEVIVQEKVSQEEFIMPDDVIVKEELEMKKILRRTRKPRCSYHKSTSGGETDEEPLDPVMETIEEVVSKYSVTAHSRSKRSPKSKRSSKNKRKSGQEKLRNVKKNPPNVSYTKKACNDLYESMIAEYTVKKVLTDKSRAMRNREFFSTTVKRKSLFECACGMLEVEAGGIGYNENLSAELHQVQCNTCGMWQHARCVGYDLTDPFRGDYYCPHCWQERDPIPSGATLIVSPRSIAFQWMDEIQQHIRKKDLKVLYYERMCHEGYTQPRLLANHDIVIVSYETLSKELDYVDLPHCNGEQGRRFRHAKRFMALPSPLPCIQWWRICLDEAQMVEMTSAKTAEMALRLSAVHRWCITGTPIQRSIN</sequence>
<dbReference type="PROSITE" id="PS01359">
    <property type="entry name" value="ZF_PHD_1"/>
    <property type="match status" value="1"/>
</dbReference>
<feature type="domain" description="Zinc finger PHD-type" evidence="5">
    <location>
        <begin position="213"/>
        <end position="271"/>
    </location>
</feature>
<dbReference type="PANTHER" id="PTHR45865">
    <property type="entry name" value="E3 UBIQUITIN-PROTEIN LIGASE SHPRH FAMILY MEMBER"/>
    <property type="match status" value="1"/>
</dbReference>
<comment type="caution">
    <text evidence="6">The sequence shown here is derived from an EMBL/GenBank/DDBJ whole genome shotgun (WGS) entry which is preliminary data.</text>
</comment>
<dbReference type="InterPro" id="IPR000330">
    <property type="entry name" value="SNF2_N"/>
</dbReference>
<dbReference type="InterPro" id="IPR013083">
    <property type="entry name" value="Znf_RING/FYVE/PHD"/>
</dbReference>
<dbReference type="AlphaFoldDB" id="A0A8K0JYJ6"/>
<dbReference type="SUPFAM" id="SSF57903">
    <property type="entry name" value="FYVE/PHD zinc finger"/>
    <property type="match status" value="1"/>
</dbReference>
<feature type="compositionally biased region" description="Basic residues" evidence="4">
    <location>
        <begin position="132"/>
        <end position="149"/>
    </location>
</feature>
<dbReference type="Pfam" id="PF00628">
    <property type="entry name" value="PHD"/>
    <property type="match status" value="1"/>
</dbReference>
<dbReference type="InterPro" id="IPR027417">
    <property type="entry name" value="P-loop_NTPase"/>
</dbReference>
<dbReference type="InterPro" id="IPR011011">
    <property type="entry name" value="Znf_FYVE_PHD"/>
</dbReference>
<evidence type="ECO:0000256" key="4">
    <source>
        <dbReference type="SAM" id="MobiDB-lite"/>
    </source>
</evidence>
<name>A0A8K0JYJ6_LADFU</name>
<dbReference type="GO" id="GO:0005634">
    <property type="term" value="C:nucleus"/>
    <property type="evidence" value="ECO:0007669"/>
    <property type="project" value="TreeGrafter"/>
</dbReference>
<dbReference type="GO" id="GO:0061630">
    <property type="term" value="F:ubiquitin protein ligase activity"/>
    <property type="evidence" value="ECO:0007669"/>
    <property type="project" value="TreeGrafter"/>
</dbReference>
<evidence type="ECO:0000256" key="2">
    <source>
        <dbReference type="ARBA" id="ARBA00022771"/>
    </source>
</evidence>
<dbReference type="Gene3D" id="3.30.40.10">
    <property type="entry name" value="Zinc/RING finger domain, C3HC4 (zinc finger)"/>
    <property type="match status" value="1"/>
</dbReference>
<keyword evidence="1" id="KW-0479">Metal-binding</keyword>
<dbReference type="SMART" id="SM00249">
    <property type="entry name" value="PHD"/>
    <property type="match status" value="1"/>
</dbReference>
<dbReference type="Proteomes" id="UP000792457">
    <property type="component" value="Unassembled WGS sequence"/>
</dbReference>
<organism evidence="6 7">
    <name type="scientific">Ladona fulva</name>
    <name type="common">Scarce chaser dragonfly</name>
    <name type="synonym">Libellula fulva</name>
    <dbReference type="NCBI Taxonomy" id="123851"/>
    <lineage>
        <taxon>Eukaryota</taxon>
        <taxon>Metazoa</taxon>
        <taxon>Ecdysozoa</taxon>
        <taxon>Arthropoda</taxon>
        <taxon>Hexapoda</taxon>
        <taxon>Insecta</taxon>
        <taxon>Pterygota</taxon>
        <taxon>Palaeoptera</taxon>
        <taxon>Odonata</taxon>
        <taxon>Epiprocta</taxon>
        <taxon>Anisoptera</taxon>
        <taxon>Libelluloidea</taxon>
        <taxon>Libellulidae</taxon>
        <taxon>Ladona</taxon>
    </lineage>
</organism>
<dbReference type="GO" id="GO:0000209">
    <property type="term" value="P:protein polyubiquitination"/>
    <property type="evidence" value="ECO:0007669"/>
    <property type="project" value="TreeGrafter"/>
</dbReference>
<dbReference type="InterPro" id="IPR052583">
    <property type="entry name" value="ATP-helicase/E3_Ub-Ligase"/>
</dbReference>
<reference evidence="6" key="1">
    <citation type="submission" date="2013-04" db="EMBL/GenBank/DDBJ databases">
        <authorList>
            <person name="Qu J."/>
            <person name="Murali S.C."/>
            <person name="Bandaranaike D."/>
            <person name="Bellair M."/>
            <person name="Blankenburg K."/>
            <person name="Chao H."/>
            <person name="Dinh H."/>
            <person name="Doddapaneni H."/>
            <person name="Downs B."/>
            <person name="Dugan-Rocha S."/>
            <person name="Elkadiri S."/>
            <person name="Gnanaolivu R.D."/>
            <person name="Hernandez B."/>
            <person name="Javaid M."/>
            <person name="Jayaseelan J.C."/>
            <person name="Lee S."/>
            <person name="Li M."/>
            <person name="Ming W."/>
            <person name="Munidasa M."/>
            <person name="Muniz J."/>
            <person name="Nguyen L."/>
            <person name="Ongeri F."/>
            <person name="Osuji N."/>
            <person name="Pu L.-L."/>
            <person name="Puazo M."/>
            <person name="Qu C."/>
            <person name="Quiroz J."/>
            <person name="Raj R."/>
            <person name="Weissenberger G."/>
            <person name="Xin Y."/>
            <person name="Zou X."/>
            <person name="Han Y."/>
            <person name="Richards S."/>
            <person name="Worley K."/>
            <person name="Muzny D."/>
            <person name="Gibbs R."/>
        </authorList>
    </citation>
    <scope>NUCLEOTIDE SEQUENCE</scope>
    <source>
        <strain evidence="6">Sampled in the wild</strain>
    </source>
</reference>
<feature type="region of interest" description="Disordered" evidence="4">
    <location>
        <begin position="127"/>
        <end position="165"/>
    </location>
</feature>
<keyword evidence="7" id="KW-1185">Reference proteome</keyword>
<protein>
    <recommendedName>
        <fullName evidence="5">Zinc finger PHD-type domain-containing protein</fullName>
    </recommendedName>
</protein>
<feature type="non-terminal residue" evidence="6">
    <location>
        <position position="420"/>
    </location>
</feature>
<dbReference type="GO" id="GO:0008270">
    <property type="term" value="F:zinc ion binding"/>
    <property type="evidence" value="ECO:0007669"/>
    <property type="project" value="UniProtKB-KW"/>
</dbReference>
<dbReference type="Pfam" id="PF00176">
    <property type="entry name" value="SNF2-rel_dom"/>
    <property type="match status" value="1"/>
</dbReference>
<dbReference type="PANTHER" id="PTHR45865:SF1">
    <property type="entry name" value="E3 UBIQUITIN-PROTEIN LIGASE SHPRH"/>
    <property type="match status" value="1"/>
</dbReference>
<keyword evidence="2" id="KW-0863">Zinc-finger</keyword>
<dbReference type="GO" id="GO:0005524">
    <property type="term" value="F:ATP binding"/>
    <property type="evidence" value="ECO:0007669"/>
    <property type="project" value="InterPro"/>
</dbReference>
<gene>
    <name evidence="6" type="ORF">J437_LFUL006027</name>
</gene>
<accession>A0A8K0JYJ6</accession>
<feature type="region of interest" description="Disordered" evidence="4">
    <location>
        <begin position="93"/>
        <end position="113"/>
    </location>
</feature>
<dbReference type="InterPro" id="IPR019787">
    <property type="entry name" value="Znf_PHD-finger"/>
</dbReference>
<dbReference type="Gene3D" id="3.40.50.10810">
    <property type="entry name" value="Tandem AAA-ATPase domain"/>
    <property type="match status" value="1"/>
</dbReference>
<dbReference type="InterPro" id="IPR038718">
    <property type="entry name" value="SNF2-like_sf"/>
</dbReference>
<evidence type="ECO:0000313" key="7">
    <source>
        <dbReference type="Proteomes" id="UP000792457"/>
    </source>
</evidence>
<dbReference type="OrthoDB" id="423559at2759"/>
<dbReference type="GO" id="GO:0006974">
    <property type="term" value="P:DNA damage response"/>
    <property type="evidence" value="ECO:0007669"/>
    <property type="project" value="TreeGrafter"/>
</dbReference>